<proteinExistence type="predicted"/>
<evidence type="ECO:0000313" key="2">
    <source>
        <dbReference type="EMBL" id="EJK60428.1"/>
    </source>
</evidence>
<gene>
    <name evidence="2" type="ORF">THAOC_19225</name>
</gene>
<dbReference type="AlphaFoldDB" id="K0S2U8"/>
<protein>
    <submittedName>
        <fullName evidence="2">Uncharacterized protein</fullName>
    </submittedName>
</protein>
<dbReference type="Proteomes" id="UP000266841">
    <property type="component" value="Unassembled WGS sequence"/>
</dbReference>
<keyword evidence="3" id="KW-1185">Reference proteome</keyword>
<feature type="compositionally biased region" description="Polar residues" evidence="1">
    <location>
        <begin position="118"/>
        <end position="133"/>
    </location>
</feature>
<sequence>MIAADFCSALHVGSVILSRWGIAKHGPPFATLTLHCQLPGSDLDRRALRMAQKLSNSGLSGRRVHPPPLLGFYFQFSPSQGRGLGQYDVNKLPNMQVMLHCASGPGGEARLEGDRTNQHGQLSTNQAIANQDK</sequence>
<reference evidence="2 3" key="1">
    <citation type="journal article" date="2012" name="Genome Biol.">
        <title>Genome and low-iron response of an oceanic diatom adapted to chronic iron limitation.</title>
        <authorList>
            <person name="Lommer M."/>
            <person name="Specht M."/>
            <person name="Roy A.S."/>
            <person name="Kraemer L."/>
            <person name="Andreson R."/>
            <person name="Gutowska M.A."/>
            <person name="Wolf J."/>
            <person name="Bergner S.V."/>
            <person name="Schilhabel M.B."/>
            <person name="Klostermeier U.C."/>
            <person name="Beiko R.G."/>
            <person name="Rosenstiel P."/>
            <person name="Hippler M."/>
            <person name="Laroche J."/>
        </authorList>
    </citation>
    <scope>NUCLEOTIDE SEQUENCE [LARGE SCALE GENOMIC DNA]</scope>
    <source>
        <strain evidence="2 3">CCMP1005</strain>
    </source>
</reference>
<name>K0S2U8_THAOC</name>
<feature type="region of interest" description="Disordered" evidence="1">
    <location>
        <begin position="104"/>
        <end position="133"/>
    </location>
</feature>
<comment type="caution">
    <text evidence="2">The sequence shown here is derived from an EMBL/GenBank/DDBJ whole genome shotgun (WGS) entry which is preliminary data.</text>
</comment>
<dbReference type="EMBL" id="AGNL01021113">
    <property type="protein sequence ID" value="EJK60428.1"/>
    <property type="molecule type" value="Genomic_DNA"/>
</dbReference>
<accession>K0S2U8</accession>
<evidence type="ECO:0000256" key="1">
    <source>
        <dbReference type="SAM" id="MobiDB-lite"/>
    </source>
</evidence>
<organism evidence="2 3">
    <name type="scientific">Thalassiosira oceanica</name>
    <name type="common">Marine diatom</name>
    <dbReference type="NCBI Taxonomy" id="159749"/>
    <lineage>
        <taxon>Eukaryota</taxon>
        <taxon>Sar</taxon>
        <taxon>Stramenopiles</taxon>
        <taxon>Ochrophyta</taxon>
        <taxon>Bacillariophyta</taxon>
        <taxon>Coscinodiscophyceae</taxon>
        <taxon>Thalassiosirophycidae</taxon>
        <taxon>Thalassiosirales</taxon>
        <taxon>Thalassiosiraceae</taxon>
        <taxon>Thalassiosira</taxon>
    </lineage>
</organism>
<evidence type="ECO:0000313" key="3">
    <source>
        <dbReference type="Proteomes" id="UP000266841"/>
    </source>
</evidence>